<dbReference type="AlphaFoldDB" id="A0A7G6E3P8"/>
<dbReference type="PANTHER" id="PTHR30302">
    <property type="entry name" value="HYDROGENASE 1 MATURATION PROTEASE"/>
    <property type="match status" value="1"/>
</dbReference>
<dbReference type="NCBIfam" id="TIGR00072">
    <property type="entry name" value="hydrog_prot"/>
    <property type="match status" value="1"/>
</dbReference>
<proteinExistence type="inferred from homology"/>
<sequence length="158" mass="17250">MDKFALVKGNTIIIGLGNPILSDDGVGWVIAQELAKTLKDEFQVTTASLAGFNLLDLLAGYERTFIVDAIQTKNGKAGDIYRLTPEDLQFSRRLASVHDINLVTALELGKTLGLSLPKEIVIYAIEAQDTLTFAEKLSPPVEEAVPRVVKAILEELKQ</sequence>
<keyword evidence="3" id="KW-0064">Aspartyl protease</keyword>
<dbReference type="Proteomes" id="UP000515847">
    <property type="component" value="Chromosome"/>
</dbReference>
<protein>
    <submittedName>
        <fullName evidence="5">Hydrogenase maturation protease</fullName>
    </submittedName>
</protein>
<dbReference type="GO" id="GO:0004190">
    <property type="term" value="F:aspartic-type endopeptidase activity"/>
    <property type="evidence" value="ECO:0007669"/>
    <property type="project" value="UniProtKB-KW"/>
</dbReference>
<name>A0A7G6E3P8_THEFR</name>
<evidence type="ECO:0000256" key="2">
    <source>
        <dbReference type="ARBA" id="ARBA00022670"/>
    </source>
</evidence>
<organism evidence="5 6">
    <name type="scientific">Thermanaerosceptrum fracticalcis</name>
    <dbReference type="NCBI Taxonomy" id="1712410"/>
    <lineage>
        <taxon>Bacteria</taxon>
        <taxon>Bacillati</taxon>
        <taxon>Bacillota</taxon>
        <taxon>Clostridia</taxon>
        <taxon>Eubacteriales</taxon>
        <taxon>Peptococcaceae</taxon>
        <taxon>Thermanaerosceptrum</taxon>
    </lineage>
</organism>
<dbReference type="SUPFAM" id="SSF53163">
    <property type="entry name" value="HybD-like"/>
    <property type="match status" value="1"/>
</dbReference>
<dbReference type="InterPro" id="IPR000671">
    <property type="entry name" value="Peptidase_A31"/>
</dbReference>
<evidence type="ECO:0000313" key="5">
    <source>
        <dbReference type="EMBL" id="QNB46702.1"/>
    </source>
</evidence>
<accession>A0A7G6E3P8</accession>
<dbReference type="InterPro" id="IPR023430">
    <property type="entry name" value="Pept_HybD-like_dom_sf"/>
</dbReference>
<gene>
    <name evidence="5" type="ORF">BR63_10525</name>
</gene>
<dbReference type="Pfam" id="PF01750">
    <property type="entry name" value="HycI"/>
    <property type="match status" value="1"/>
</dbReference>
<dbReference type="CDD" id="cd00518">
    <property type="entry name" value="H2MP"/>
    <property type="match status" value="1"/>
</dbReference>
<dbReference type="PANTHER" id="PTHR30302:SF1">
    <property type="entry name" value="HYDROGENASE 2 MATURATION PROTEASE"/>
    <property type="match status" value="1"/>
</dbReference>
<reference evidence="5 6" key="1">
    <citation type="journal article" date="2019" name="Front. Microbiol.">
        <title>Thermoanaerosceptrum fracticalcis gen. nov. sp. nov., a Novel Fumarate-Fermenting Microorganism From a Deep Fractured Carbonate Aquifer of the US Great Basin.</title>
        <authorList>
            <person name="Hamilton-Brehm S.D."/>
            <person name="Stewart L.E."/>
            <person name="Zavarin M."/>
            <person name="Caldwell M."/>
            <person name="Lawson P.A."/>
            <person name="Onstott T.C."/>
            <person name="Grzymski J."/>
            <person name="Neveux I."/>
            <person name="Lollar B.S."/>
            <person name="Russell C.E."/>
            <person name="Moser D.P."/>
        </authorList>
    </citation>
    <scope>NUCLEOTIDE SEQUENCE [LARGE SCALE GENOMIC DNA]</scope>
    <source>
        <strain evidence="5 6">DRI-13</strain>
    </source>
</reference>
<dbReference type="EMBL" id="CP045798">
    <property type="protein sequence ID" value="QNB46702.1"/>
    <property type="molecule type" value="Genomic_DNA"/>
</dbReference>
<dbReference type="Gene3D" id="3.40.50.1450">
    <property type="entry name" value="HybD-like"/>
    <property type="match status" value="1"/>
</dbReference>
<dbReference type="KEGG" id="tfr:BR63_10525"/>
<keyword evidence="6" id="KW-1185">Reference proteome</keyword>
<dbReference type="GO" id="GO:0008047">
    <property type="term" value="F:enzyme activator activity"/>
    <property type="evidence" value="ECO:0007669"/>
    <property type="project" value="InterPro"/>
</dbReference>
<keyword evidence="2 5" id="KW-0645">Protease</keyword>
<evidence type="ECO:0000313" key="6">
    <source>
        <dbReference type="Proteomes" id="UP000515847"/>
    </source>
</evidence>
<evidence type="ECO:0000256" key="1">
    <source>
        <dbReference type="ARBA" id="ARBA00006814"/>
    </source>
</evidence>
<dbReference type="GO" id="GO:0016485">
    <property type="term" value="P:protein processing"/>
    <property type="evidence" value="ECO:0007669"/>
    <property type="project" value="TreeGrafter"/>
</dbReference>
<evidence type="ECO:0000256" key="3">
    <source>
        <dbReference type="ARBA" id="ARBA00022750"/>
    </source>
</evidence>
<evidence type="ECO:0000256" key="4">
    <source>
        <dbReference type="ARBA" id="ARBA00022801"/>
    </source>
</evidence>
<comment type="similarity">
    <text evidence="1">Belongs to the peptidase A31 family.</text>
</comment>
<keyword evidence="4" id="KW-0378">Hydrolase</keyword>